<keyword evidence="5 10" id="KW-0472">Membrane</keyword>
<evidence type="ECO:0000256" key="8">
    <source>
        <dbReference type="ARBA" id="ARBA00029691"/>
    </source>
</evidence>
<dbReference type="Pfam" id="PF04695">
    <property type="entry name" value="Pex14_N"/>
    <property type="match status" value="1"/>
</dbReference>
<feature type="compositionally biased region" description="Pro residues" evidence="11">
    <location>
        <begin position="9"/>
        <end position="29"/>
    </location>
</feature>
<accession>A0A5M3MT78</accession>
<dbReference type="AlphaFoldDB" id="A0A5M3MT78"/>
<evidence type="ECO:0000256" key="5">
    <source>
        <dbReference type="ARBA" id="ARBA00023136"/>
    </source>
</evidence>
<dbReference type="Gene3D" id="1.10.10.10">
    <property type="entry name" value="Winged helix-like DNA-binding domain superfamily/Winged helix DNA-binding domain"/>
    <property type="match status" value="1"/>
</dbReference>
<comment type="similarity">
    <text evidence="1 10">Belongs to the peroxin-14 family.</text>
</comment>
<feature type="region of interest" description="Disordered" evidence="11">
    <location>
        <begin position="271"/>
        <end position="291"/>
    </location>
</feature>
<keyword evidence="3 10" id="KW-0653">Protein transport</keyword>
<evidence type="ECO:0000256" key="7">
    <source>
        <dbReference type="ARBA" id="ARBA00029502"/>
    </source>
</evidence>
<dbReference type="InterPro" id="IPR036388">
    <property type="entry name" value="WH-like_DNA-bd_sf"/>
</dbReference>
<evidence type="ECO:0000259" key="12">
    <source>
        <dbReference type="Pfam" id="PF04695"/>
    </source>
</evidence>
<comment type="subcellular location">
    <subcellularLocation>
        <location evidence="9 10">Peroxisome membrane</location>
    </subcellularLocation>
</comment>
<comment type="function">
    <text evidence="10">Component of the PEX13-PEX14 docking complex, a translocon channel that specifically mediates the import of peroxisomal cargo proteins bound to PEX5 receptor. The PEX13-PEX14 docking complex forms a large import pore which can be opened to a diameter of about 9 nm. Mechanistically, PEX5 receptor along with cargo proteins associates with the PEX14 subunit of the PEX13-PEX14 docking complex in the cytosol, leading to the insertion of the receptor into the organelle membrane with the concomitant translocation of the cargo into the peroxisome matrix.</text>
</comment>
<dbReference type="Proteomes" id="UP000053558">
    <property type="component" value="Unassembled WGS sequence"/>
</dbReference>
<keyword evidence="2 10" id="KW-0813">Transport</keyword>
<evidence type="ECO:0000256" key="3">
    <source>
        <dbReference type="ARBA" id="ARBA00022927"/>
    </source>
</evidence>
<proteinExistence type="inferred from homology"/>
<dbReference type="InterPro" id="IPR025655">
    <property type="entry name" value="PEX14"/>
</dbReference>
<evidence type="ECO:0000256" key="4">
    <source>
        <dbReference type="ARBA" id="ARBA00023010"/>
    </source>
</evidence>
<feature type="domain" description="Peroxisome membrane anchor protein Pex14p N-terminal" evidence="12">
    <location>
        <begin position="40"/>
        <end position="85"/>
    </location>
</feature>
<dbReference type="GO" id="GO:0005102">
    <property type="term" value="F:signaling receptor binding"/>
    <property type="evidence" value="ECO:0007669"/>
    <property type="project" value="TreeGrafter"/>
</dbReference>
<evidence type="ECO:0000313" key="14">
    <source>
        <dbReference type="Proteomes" id="UP000053558"/>
    </source>
</evidence>
<keyword evidence="4" id="KW-0811">Translocation</keyword>
<dbReference type="PANTHER" id="PTHR23058:SF0">
    <property type="entry name" value="PEROXISOMAL MEMBRANE PROTEIN PEX14"/>
    <property type="match status" value="1"/>
</dbReference>
<evidence type="ECO:0000256" key="2">
    <source>
        <dbReference type="ARBA" id="ARBA00022448"/>
    </source>
</evidence>
<evidence type="ECO:0000313" key="13">
    <source>
        <dbReference type="EMBL" id="EIW82296.1"/>
    </source>
</evidence>
<dbReference type="KEGG" id="cput:CONPUDRAFT_164918"/>
<feature type="region of interest" description="Disordered" evidence="11">
    <location>
        <begin position="1"/>
        <end position="36"/>
    </location>
</feature>
<dbReference type="EMBL" id="JH711577">
    <property type="protein sequence ID" value="EIW82296.1"/>
    <property type="molecule type" value="Genomic_DNA"/>
</dbReference>
<evidence type="ECO:0000256" key="1">
    <source>
        <dbReference type="ARBA" id="ARBA00005443"/>
    </source>
</evidence>
<dbReference type="GO" id="GO:0016560">
    <property type="term" value="P:protein import into peroxisome matrix, docking"/>
    <property type="evidence" value="ECO:0007669"/>
    <property type="project" value="UniProtKB-UniRule"/>
</dbReference>
<dbReference type="InterPro" id="IPR006785">
    <property type="entry name" value="Pex14_N"/>
</dbReference>
<gene>
    <name evidence="13" type="ORF">CONPUDRAFT_164918</name>
</gene>
<dbReference type="GeneID" id="19205227"/>
<protein>
    <recommendedName>
        <fullName evidence="7 10">Peroxisomal membrane protein PEX14</fullName>
    </recommendedName>
    <alternativeName>
        <fullName evidence="8 10">Peroxin-14</fullName>
    </alternativeName>
</protein>
<dbReference type="RefSeq" id="XP_007768011.1">
    <property type="nucleotide sequence ID" value="XM_007769821.1"/>
</dbReference>
<name>A0A5M3MT78_CONPW</name>
<evidence type="ECO:0000256" key="9">
    <source>
        <dbReference type="ARBA" id="ARBA00046271"/>
    </source>
</evidence>
<organism evidence="13 14">
    <name type="scientific">Coniophora puteana (strain RWD-64-598)</name>
    <name type="common">Brown rot fungus</name>
    <dbReference type="NCBI Taxonomy" id="741705"/>
    <lineage>
        <taxon>Eukaryota</taxon>
        <taxon>Fungi</taxon>
        <taxon>Dikarya</taxon>
        <taxon>Basidiomycota</taxon>
        <taxon>Agaricomycotina</taxon>
        <taxon>Agaricomycetes</taxon>
        <taxon>Agaricomycetidae</taxon>
        <taxon>Boletales</taxon>
        <taxon>Coniophorineae</taxon>
        <taxon>Coniophoraceae</taxon>
        <taxon>Coniophora</taxon>
    </lineage>
</organism>
<reference evidence="14" key="1">
    <citation type="journal article" date="2012" name="Science">
        <title>The Paleozoic origin of enzymatic lignin decomposition reconstructed from 31 fungal genomes.</title>
        <authorList>
            <person name="Floudas D."/>
            <person name="Binder M."/>
            <person name="Riley R."/>
            <person name="Barry K."/>
            <person name="Blanchette R.A."/>
            <person name="Henrissat B."/>
            <person name="Martinez A.T."/>
            <person name="Otillar R."/>
            <person name="Spatafora J.W."/>
            <person name="Yadav J.S."/>
            <person name="Aerts A."/>
            <person name="Benoit I."/>
            <person name="Boyd A."/>
            <person name="Carlson A."/>
            <person name="Copeland A."/>
            <person name="Coutinho P.M."/>
            <person name="de Vries R.P."/>
            <person name="Ferreira P."/>
            <person name="Findley K."/>
            <person name="Foster B."/>
            <person name="Gaskell J."/>
            <person name="Glotzer D."/>
            <person name="Gorecki P."/>
            <person name="Heitman J."/>
            <person name="Hesse C."/>
            <person name="Hori C."/>
            <person name="Igarashi K."/>
            <person name="Jurgens J.A."/>
            <person name="Kallen N."/>
            <person name="Kersten P."/>
            <person name="Kohler A."/>
            <person name="Kuees U."/>
            <person name="Kumar T.K.A."/>
            <person name="Kuo A."/>
            <person name="LaButti K."/>
            <person name="Larrondo L.F."/>
            <person name="Lindquist E."/>
            <person name="Ling A."/>
            <person name="Lombard V."/>
            <person name="Lucas S."/>
            <person name="Lundell T."/>
            <person name="Martin R."/>
            <person name="McLaughlin D.J."/>
            <person name="Morgenstern I."/>
            <person name="Morin E."/>
            <person name="Murat C."/>
            <person name="Nagy L.G."/>
            <person name="Nolan M."/>
            <person name="Ohm R.A."/>
            <person name="Patyshakuliyeva A."/>
            <person name="Rokas A."/>
            <person name="Ruiz-Duenas F.J."/>
            <person name="Sabat G."/>
            <person name="Salamov A."/>
            <person name="Samejima M."/>
            <person name="Schmutz J."/>
            <person name="Slot J.C."/>
            <person name="St John F."/>
            <person name="Stenlid J."/>
            <person name="Sun H."/>
            <person name="Sun S."/>
            <person name="Syed K."/>
            <person name="Tsang A."/>
            <person name="Wiebenga A."/>
            <person name="Young D."/>
            <person name="Pisabarro A."/>
            <person name="Eastwood D.C."/>
            <person name="Martin F."/>
            <person name="Cullen D."/>
            <person name="Grigoriev I.V."/>
            <person name="Hibbett D.S."/>
        </authorList>
    </citation>
    <scope>NUCLEOTIDE SEQUENCE [LARGE SCALE GENOMIC DNA]</scope>
    <source>
        <strain evidence="14">RWD-64-598 SS2</strain>
    </source>
</reference>
<keyword evidence="6 10" id="KW-0576">Peroxisome</keyword>
<dbReference type="OrthoDB" id="441517at2759"/>
<comment type="caution">
    <text evidence="13">The sequence shown here is derived from an EMBL/GenBank/DDBJ whole genome shotgun (WGS) entry which is preliminary data.</text>
</comment>
<keyword evidence="14" id="KW-1185">Reference proteome</keyword>
<evidence type="ECO:0000256" key="10">
    <source>
        <dbReference type="RuleBase" id="RU367032"/>
    </source>
</evidence>
<evidence type="ECO:0000256" key="11">
    <source>
        <dbReference type="SAM" id="MobiDB-lite"/>
    </source>
</evidence>
<sequence>MADNDSPATPAPDATPPAPQQPTEPPSGPAPTSLALTPVDRDDLLTHARSFLAAPHIRAQDNSAKRAFLVEKGLTTPEIDRLLNELPPAIPPRTYPRPPPSNLPNLLIGVSRIVSWFFGTSAVLVFIYYRYILPRLTHSYQARHSIQSHQTDLLSRLNSSLAAYKSVQAESFADLPRKQPDAEETDWATCQNLDDILAKVESRKEKERSTEVPDVTLLRCGLVELVEKEGDGKVDTEQLYSHLEKKIPWLQGAEGAEAQAKLWSTLTSSSVFSSSAPPGTDDSAPQEPTPPARLLWKYNAPAAPASMPILQPLEKLRDTLPSESKALPPATVAPFAPSPSPAQRTLQVLSDFTGYITTQTYALGVASFRPNSSGAGANPANAQEDELRREIRVLKGLVLNRRSFLPSRPPSVPVGVSTPPLST</sequence>
<dbReference type="GO" id="GO:1990429">
    <property type="term" value="C:peroxisomal importomer complex"/>
    <property type="evidence" value="ECO:0007669"/>
    <property type="project" value="TreeGrafter"/>
</dbReference>
<dbReference type="OMA" id="FRFIYPR"/>
<dbReference type="PANTHER" id="PTHR23058">
    <property type="entry name" value="PEROXISOMAL MEMBRANE PROTEIN PEX14"/>
    <property type="match status" value="1"/>
</dbReference>
<evidence type="ECO:0000256" key="6">
    <source>
        <dbReference type="ARBA" id="ARBA00023140"/>
    </source>
</evidence>
<dbReference type="GO" id="GO:0005778">
    <property type="term" value="C:peroxisomal membrane"/>
    <property type="evidence" value="ECO:0007669"/>
    <property type="project" value="UniProtKB-SubCell"/>
</dbReference>